<dbReference type="InterPro" id="IPR048279">
    <property type="entry name" value="MdtK-like"/>
</dbReference>
<comment type="subcellular location">
    <subcellularLocation>
        <location evidence="1">Cell membrane</location>
        <topology evidence="1">Multi-pass membrane protein</topology>
    </subcellularLocation>
</comment>
<feature type="transmembrane region" description="Helical" evidence="7">
    <location>
        <begin position="52"/>
        <end position="74"/>
    </location>
</feature>
<feature type="transmembrane region" description="Helical" evidence="7">
    <location>
        <begin position="131"/>
        <end position="151"/>
    </location>
</feature>
<feature type="transmembrane region" description="Helical" evidence="7">
    <location>
        <begin position="317"/>
        <end position="343"/>
    </location>
</feature>
<dbReference type="GO" id="GO:0005886">
    <property type="term" value="C:plasma membrane"/>
    <property type="evidence" value="ECO:0007669"/>
    <property type="project" value="UniProtKB-SubCell"/>
</dbReference>
<dbReference type="CDD" id="cd13138">
    <property type="entry name" value="MATE_yoeA_like"/>
    <property type="match status" value="1"/>
</dbReference>
<keyword evidence="4 7" id="KW-0812">Transmembrane</keyword>
<dbReference type="GO" id="GO:0015297">
    <property type="term" value="F:antiporter activity"/>
    <property type="evidence" value="ECO:0007669"/>
    <property type="project" value="InterPro"/>
</dbReference>
<keyword evidence="6 7" id="KW-0472">Membrane</keyword>
<keyword evidence="9" id="KW-1185">Reference proteome</keyword>
<evidence type="ECO:0000256" key="2">
    <source>
        <dbReference type="ARBA" id="ARBA00022448"/>
    </source>
</evidence>
<evidence type="ECO:0000256" key="3">
    <source>
        <dbReference type="ARBA" id="ARBA00022475"/>
    </source>
</evidence>
<evidence type="ECO:0000256" key="4">
    <source>
        <dbReference type="ARBA" id="ARBA00022692"/>
    </source>
</evidence>
<feature type="transmembrane region" description="Helical" evidence="7">
    <location>
        <begin position="95"/>
        <end position="119"/>
    </location>
</feature>
<dbReference type="AlphaFoldDB" id="A0AB35U5Z7"/>
<comment type="caution">
    <text evidence="8">The sequence shown here is derived from an EMBL/GenBank/DDBJ whole genome shotgun (WGS) entry which is preliminary data.</text>
</comment>
<dbReference type="InterPro" id="IPR052031">
    <property type="entry name" value="Membrane_Transporter-Flippase"/>
</dbReference>
<keyword evidence="2" id="KW-0813">Transport</keyword>
<sequence length="454" mass="49294">MKKSMTSGNALKLILSFSIPLLLGNLFQQFYNMMDAAIVGQTLGSKALASVGATSSVQFLVLGFCMGICQGFAIPVATRFGAGDERDMRRYEFGGAVWTAILGVFITLAAVLLCPAILHLLQVNDEIYTNAYWYLVIIFGGIPFTLLYNYLSAILRAIGDSKTPFYFLAFSAILNIGLDFFCILVLHWGCAGAAIATIFSQAVSGVLCLLLIHRRFALLHLHREDMVMDGMHSKSLLGMGLPMGLQFSITAIGSMVMQSGNNSLGTVYVSGFTAGLRIKQLMMCPFDAIGSAVSTFVSQNNGANDIKRIHEGYRDGLLTAVIYGMFACAVMVFLGRAMSMLFVSAKEAAVLDASAKYLRRMGFFYPALGILITSRMMVQGLGFSSLAMFAGLIEMAARITVTVGFVGRFGYDAITWADQTAWTTASLFLIPLSIHCMNVTDRKIKEAQALARLQ</sequence>
<dbReference type="GO" id="GO:0042910">
    <property type="term" value="F:xenobiotic transmembrane transporter activity"/>
    <property type="evidence" value="ECO:0007669"/>
    <property type="project" value="InterPro"/>
</dbReference>
<dbReference type="Pfam" id="PF01554">
    <property type="entry name" value="MatE"/>
    <property type="match status" value="2"/>
</dbReference>
<feature type="transmembrane region" description="Helical" evidence="7">
    <location>
        <begin position="363"/>
        <end position="389"/>
    </location>
</feature>
<feature type="transmembrane region" description="Helical" evidence="7">
    <location>
        <begin position="192"/>
        <end position="212"/>
    </location>
</feature>
<dbReference type="EMBL" id="JALBUR010000008">
    <property type="protein sequence ID" value="MDX8419371.1"/>
    <property type="molecule type" value="Genomic_DNA"/>
</dbReference>
<evidence type="ECO:0000256" key="5">
    <source>
        <dbReference type="ARBA" id="ARBA00022989"/>
    </source>
</evidence>
<evidence type="ECO:0000313" key="9">
    <source>
        <dbReference type="Proteomes" id="UP001286174"/>
    </source>
</evidence>
<evidence type="ECO:0000256" key="7">
    <source>
        <dbReference type="SAM" id="Phobius"/>
    </source>
</evidence>
<dbReference type="PANTHER" id="PTHR43549:SF3">
    <property type="entry name" value="MULTIDRUG RESISTANCE PROTEIN YPNP-RELATED"/>
    <property type="match status" value="1"/>
</dbReference>
<evidence type="ECO:0000256" key="6">
    <source>
        <dbReference type="ARBA" id="ARBA00023136"/>
    </source>
</evidence>
<dbReference type="PIRSF" id="PIRSF006603">
    <property type="entry name" value="DinF"/>
    <property type="match status" value="1"/>
</dbReference>
<protein>
    <submittedName>
        <fullName evidence="8">MATE family efflux transporter</fullName>
    </submittedName>
</protein>
<organism evidence="8 9">
    <name type="scientific">Grylomicrobium aquisgranensis</name>
    <dbReference type="NCBI Taxonomy" id="2926318"/>
    <lineage>
        <taxon>Bacteria</taxon>
        <taxon>Bacillati</taxon>
        <taxon>Bacillota</taxon>
        <taxon>Erysipelotrichia</taxon>
        <taxon>Erysipelotrichales</taxon>
        <taxon>Erysipelotrichaceae</taxon>
        <taxon>Grylomicrobium</taxon>
    </lineage>
</organism>
<gene>
    <name evidence="8" type="ORF">MOZ60_04590</name>
</gene>
<dbReference type="InterPro" id="IPR002528">
    <property type="entry name" value="MATE_fam"/>
</dbReference>
<evidence type="ECO:0000256" key="1">
    <source>
        <dbReference type="ARBA" id="ARBA00004651"/>
    </source>
</evidence>
<proteinExistence type="predicted"/>
<dbReference type="Proteomes" id="UP001286174">
    <property type="component" value="Unassembled WGS sequence"/>
</dbReference>
<feature type="transmembrane region" description="Helical" evidence="7">
    <location>
        <begin position="163"/>
        <end position="186"/>
    </location>
</feature>
<evidence type="ECO:0000313" key="8">
    <source>
        <dbReference type="EMBL" id="MDX8419371.1"/>
    </source>
</evidence>
<name>A0AB35U5Z7_9FIRM</name>
<dbReference type="PANTHER" id="PTHR43549">
    <property type="entry name" value="MULTIDRUG RESISTANCE PROTEIN YPNP-RELATED"/>
    <property type="match status" value="1"/>
</dbReference>
<accession>A0AB35U5Z7</accession>
<keyword evidence="3" id="KW-1003">Cell membrane</keyword>
<keyword evidence="5 7" id="KW-1133">Transmembrane helix</keyword>
<reference evidence="8 9" key="1">
    <citation type="submission" date="2022-03" db="EMBL/GenBank/DDBJ databases">
        <title>Novel taxa within the pig intestine.</title>
        <authorList>
            <person name="Wylensek D."/>
            <person name="Bishof K."/>
            <person name="Afrizal A."/>
            <person name="Clavel T."/>
        </authorList>
    </citation>
    <scope>NUCLEOTIDE SEQUENCE [LARGE SCALE GENOMIC DNA]</scope>
    <source>
        <strain evidence="8 9">CLA-KB-P133</strain>
    </source>
</reference>
<dbReference type="NCBIfam" id="TIGR00797">
    <property type="entry name" value="matE"/>
    <property type="match status" value="1"/>
</dbReference>